<feature type="domain" description="CRIC" evidence="7">
    <location>
        <begin position="78"/>
        <end position="167"/>
    </location>
</feature>
<feature type="compositionally biased region" description="Basic and acidic residues" evidence="3">
    <location>
        <begin position="539"/>
        <end position="549"/>
    </location>
</feature>
<feature type="compositionally biased region" description="Gly residues" evidence="3">
    <location>
        <begin position="681"/>
        <end position="692"/>
    </location>
</feature>
<dbReference type="SUPFAM" id="SSF50156">
    <property type="entry name" value="PDZ domain-like"/>
    <property type="match status" value="1"/>
</dbReference>
<dbReference type="GO" id="GO:0016301">
    <property type="term" value="F:kinase activity"/>
    <property type="evidence" value="ECO:0007669"/>
    <property type="project" value="UniProtKB-KW"/>
</dbReference>
<feature type="domain" description="SAM" evidence="5">
    <location>
        <begin position="7"/>
        <end position="70"/>
    </location>
</feature>
<dbReference type="Gene3D" id="1.10.150.50">
    <property type="entry name" value="Transcription Factor, Ets-1"/>
    <property type="match status" value="1"/>
</dbReference>
<feature type="domain" description="PDZ" evidence="6">
    <location>
        <begin position="193"/>
        <end position="286"/>
    </location>
</feature>
<dbReference type="Pfam" id="PF10534">
    <property type="entry name" value="CRIC_ras_sig"/>
    <property type="match status" value="1"/>
</dbReference>
<dbReference type="InterPro" id="IPR036034">
    <property type="entry name" value="PDZ_sf"/>
</dbReference>
<protein>
    <submittedName>
        <fullName evidence="8">CNKR1 kinase</fullName>
    </submittedName>
</protein>
<evidence type="ECO:0000256" key="1">
    <source>
        <dbReference type="ARBA" id="ARBA00009498"/>
    </source>
</evidence>
<feature type="compositionally biased region" description="Acidic residues" evidence="3">
    <location>
        <begin position="339"/>
        <end position="348"/>
    </location>
</feature>
<feature type="coiled-coil region" evidence="2">
    <location>
        <begin position="630"/>
        <end position="657"/>
    </location>
</feature>
<evidence type="ECO:0000313" key="8">
    <source>
        <dbReference type="EMBL" id="NXQ04343.1"/>
    </source>
</evidence>
<dbReference type="AlphaFoldDB" id="A0A852EIH9"/>
<feature type="region of interest" description="Disordered" evidence="3">
    <location>
        <begin position="286"/>
        <end position="372"/>
    </location>
</feature>
<dbReference type="PROSITE" id="PS50003">
    <property type="entry name" value="PH_DOMAIN"/>
    <property type="match status" value="1"/>
</dbReference>
<dbReference type="PROSITE" id="PS50106">
    <property type="entry name" value="PDZ"/>
    <property type="match status" value="1"/>
</dbReference>
<evidence type="ECO:0000256" key="2">
    <source>
        <dbReference type="SAM" id="Coils"/>
    </source>
</evidence>
<feature type="non-terminal residue" evidence="8">
    <location>
        <position position="1"/>
    </location>
</feature>
<evidence type="ECO:0000256" key="3">
    <source>
        <dbReference type="SAM" id="MobiDB-lite"/>
    </source>
</evidence>
<evidence type="ECO:0000259" key="6">
    <source>
        <dbReference type="PROSITE" id="PS50106"/>
    </source>
</evidence>
<evidence type="ECO:0000259" key="7">
    <source>
        <dbReference type="PROSITE" id="PS51290"/>
    </source>
</evidence>
<dbReference type="SUPFAM" id="SSF50729">
    <property type="entry name" value="PH domain-like"/>
    <property type="match status" value="1"/>
</dbReference>
<feature type="compositionally biased region" description="Acidic residues" evidence="3">
    <location>
        <begin position="524"/>
        <end position="538"/>
    </location>
</feature>
<dbReference type="PANTHER" id="PTHR12844:SF10">
    <property type="entry name" value="CONNECTOR ENHANCER OF KINASE SUPPRESSOR OF RAS 1"/>
    <property type="match status" value="1"/>
</dbReference>
<sequence>MEPVRSWGPAQAAAWLRGLDAAVQGYPFEAWGLSGPDLLGLDAGVLEALGVRPLGHQELLLEAAEQLRNLDTGLAGTSLRTLTERLQELAQGIQSLVQGGMSAGDAPQPPSLTLLARVIDLVGAAKELFSWLNRYLFSTLNDFSASRDIILLCAQLAETLQADLPAAERNSGILQICQHIVGICKSIVGCSPPVLLDRRAVLQRVGLALLPGPQGSPPMTGHPIGPLSAQALAAHGAHILPGDEIVQVNEQVVLTQDLQVGWTPANLVRKLLEKGNKVTLVLKKIPLNLPGSPPSPRQQPGVHQGPRQHSGSFGAQGSRFSPSVAADLDSGPDSLPDPVTDEEQEEDERDLRLPQAAVEELPGPSGQGRMGAEGVWGWSSSPQDTRLQPCSLFTGVATRLSRRRVSCRDLGRVDCDGWLLKKKDHVGFMAQKWKRCWFVLKGHTLYWYNHPNDERAAGLINVATYNLESTREQKKKYVFQLCHQTYKPFVFAAETLADLSMWVSRLVTAKTKYTLAHQAVPDKEEDCYSETEAEDPDDESPRHGSDSPRKRLQNTLEKAQLSPASSPQGSPRPSSPMDPAGEDLESLVRCLRQGGVSLTGQRRALTQEQCRKSFLRRNRNPHINERVHAVRALQSTLKAKLAELQALEQLLGEAELTSDTFRRWKEEHQELYQELREGWAGQQGQGHEQGGAGDRHSPHGEAAEP</sequence>
<dbReference type="Proteomes" id="UP000656497">
    <property type="component" value="Unassembled WGS sequence"/>
</dbReference>
<comment type="similarity">
    <text evidence="1">Belongs to the CNKSR family.</text>
</comment>
<reference evidence="8" key="1">
    <citation type="submission" date="2019-09" db="EMBL/GenBank/DDBJ databases">
        <title>Bird 10,000 Genomes (B10K) Project - Family phase.</title>
        <authorList>
            <person name="Zhang G."/>
        </authorList>
    </citation>
    <scope>NUCLEOTIDE SEQUENCE</scope>
    <source>
        <strain evidence="8">B10K-DU-002-50</strain>
        <tissue evidence="8">Muscle</tissue>
    </source>
</reference>
<dbReference type="InterPro" id="IPR011993">
    <property type="entry name" value="PH-like_dom_sf"/>
</dbReference>
<gene>
    <name evidence="8" type="primary">Cnksr1</name>
    <name evidence="8" type="ORF">VIDMAC_R14200</name>
</gene>
<dbReference type="InterPro" id="IPR013761">
    <property type="entry name" value="SAM/pointed_sf"/>
</dbReference>
<comment type="caution">
    <text evidence="8">The sequence shown here is derived from an EMBL/GenBank/DDBJ whole genome shotgun (WGS) entry which is preliminary data.</text>
</comment>
<dbReference type="InterPro" id="IPR001478">
    <property type="entry name" value="PDZ"/>
</dbReference>
<evidence type="ECO:0000259" key="4">
    <source>
        <dbReference type="PROSITE" id="PS50003"/>
    </source>
</evidence>
<dbReference type="Pfam" id="PF00169">
    <property type="entry name" value="PH"/>
    <property type="match status" value="1"/>
</dbReference>
<keyword evidence="8" id="KW-0808">Transferase</keyword>
<accession>A0A852EIH9</accession>
<dbReference type="Gene3D" id="2.30.29.30">
    <property type="entry name" value="Pleckstrin-homology domain (PH domain)/Phosphotyrosine-binding domain (PTB)"/>
    <property type="match status" value="1"/>
</dbReference>
<proteinExistence type="inferred from homology"/>
<name>A0A852EIH9_VIDMA</name>
<keyword evidence="9" id="KW-1185">Reference proteome</keyword>
<dbReference type="InterPro" id="IPR001660">
    <property type="entry name" value="SAM"/>
</dbReference>
<feature type="non-terminal residue" evidence="8">
    <location>
        <position position="705"/>
    </location>
</feature>
<evidence type="ECO:0000313" key="9">
    <source>
        <dbReference type="Proteomes" id="UP000656497"/>
    </source>
</evidence>
<dbReference type="InterPro" id="IPR051566">
    <property type="entry name" value="CNKSR"/>
</dbReference>
<dbReference type="InterPro" id="IPR017874">
    <property type="entry name" value="CRIC_domain"/>
</dbReference>
<feature type="compositionally biased region" description="Basic and acidic residues" evidence="3">
    <location>
        <begin position="693"/>
        <end position="705"/>
    </location>
</feature>
<dbReference type="PROSITE" id="PS51290">
    <property type="entry name" value="CRIC"/>
    <property type="match status" value="1"/>
</dbReference>
<feature type="compositionally biased region" description="Low complexity" evidence="3">
    <location>
        <begin position="562"/>
        <end position="572"/>
    </location>
</feature>
<dbReference type="EMBL" id="WBNN01025035">
    <property type="protein sequence ID" value="NXQ04343.1"/>
    <property type="molecule type" value="Genomic_DNA"/>
</dbReference>
<feature type="compositionally biased region" description="Low complexity" evidence="3">
    <location>
        <begin position="327"/>
        <end position="338"/>
    </location>
</feature>
<dbReference type="CDD" id="cd01260">
    <property type="entry name" value="PH_CNK_mammalian-like"/>
    <property type="match status" value="1"/>
</dbReference>
<dbReference type="InterPro" id="IPR001849">
    <property type="entry name" value="PH_domain"/>
</dbReference>
<dbReference type="SMART" id="SM00233">
    <property type="entry name" value="PH"/>
    <property type="match status" value="1"/>
</dbReference>
<organism evidence="8 9">
    <name type="scientific">Vidua macroura</name>
    <name type="common">Pin-tailed whydah</name>
    <dbReference type="NCBI Taxonomy" id="187451"/>
    <lineage>
        <taxon>Eukaryota</taxon>
        <taxon>Metazoa</taxon>
        <taxon>Chordata</taxon>
        <taxon>Craniata</taxon>
        <taxon>Vertebrata</taxon>
        <taxon>Euteleostomi</taxon>
        <taxon>Archelosauria</taxon>
        <taxon>Archosauria</taxon>
        <taxon>Dinosauria</taxon>
        <taxon>Saurischia</taxon>
        <taxon>Theropoda</taxon>
        <taxon>Coelurosauria</taxon>
        <taxon>Aves</taxon>
        <taxon>Neognathae</taxon>
        <taxon>Neoaves</taxon>
        <taxon>Telluraves</taxon>
        <taxon>Australaves</taxon>
        <taxon>Passeriformes</taxon>
        <taxon>Passeroidea</taxon>
        <taxon>Estrildidae</taxon>
        <taxon>Viduinae</taxon>
        <taxon>Vidua</taxon>
    </lineage>
</organism>
<dbReference type="PROSITE" id="PS50105">
    <property type="entry name" value="SAM_DOMAIN"/>
    <property type="match status" value="1"/>
</dbReference>
<dbReference type="PANTHER" id="PTHR12844">
    <property type="entry name" value="CONNECTOR ENCHANCER OF KINASE SUPPRESSOR OF RAS"/>
    <property type="match status" value="1"/>
</dbReference>
<dbReference type="SMART" id="SM00454">
    <property type="entry name" value="SAM"/>
    <property type="match status" value="1"/>
</dbReference>
<feature type="compositionally biased region" description="Polar residues" evidence="3">
    <location>
        <begin position="307"/>
        <end position="321"/>
    </location>
</feature>
<keyword evidence="8" id="KW-0418">Kinase</keyword>
<feature type="region of interest" description="Disordered" evidence="3">
    <location>
        <begin position="524"/>
        <end position="582"/>
    </location>
</feature>
<feature type="domain" description="PH" evidence="4">
    <location>
        <begin position="412"/>
        <end position="511"/>
    </location>
</feature>
<feature type="region of interest" description="Disordered" evidence="3">
    <location>
        <begin position="674"/>
        <end position="705"/>
    </location>
</feature>
<dbReference type="SUPFAM" id="SSF47769">
    <property type="entry name" value="SAM/Pointed domain"/>
    <property type="match status" value="1"/>
</dbReference>
<keyword evidence="2" id="KW-0175">Coiled coil</keyword>
<evidence type="ECO:0000259" key="5">
    <source>
        <dbReference type="PROSITE" id="PS50105"/>
    </source>
</evidence>